<dbReference type="EC" id="2.7.13.3" evidence="3"/>
<dbReference type="GO" id="GO:0000156">
    <property type="term" value="F:phosphorelay response regulator activity"/>
    <property type="evidence" value="ECO:0007669"/>
    <property type="project" value="TreeGrafter"/>
</dbReference>
<dbReference type="InterPro" id="IPR000700">
    <property type="entry name" value="PAS-assoc_C"/>
</dbReference>
<keyword evidence="6" id="KW-0812">Transmembrane</keyword>
<dbReference type="InterPro" id="IPR003661">
    <property type="entry name" value="HisK_dim/P_dom"/>
</dbReference>
<protein>
    <recommendedName>
        <fullName evidence="3">histidine kinase</fullName>
        <ecNumber evidence="3">2.7.13.3</ecNumber>
    </recommendedName>
</protein>
<evidence type="ECO:0000256" key="4">
    <source>
        <dbReference type="ARBA" id="ARBA00022553"/>
    </source>
</evidence>
<dbReference type="GO" id="GO:0005524">
    <property type="term" value="F:ATP binding"/>
    <property type="evidence" value="ECO:0007669"/>
    <property type="project" value="UniProtKB-KW"/>
</dbReference>
<dbReference type="SUPFAM" id="SSF55785">
    <property type="entry name" value="PYP-like sensor domain (PAS domain)"/>
    <property type="match status" value="1"/>
</dbReference>
<dbReference type="PRINTS" id="PR00344">
    <property type="entry name" value="BCTRLSENSOR"/>
</dbReference>
<evidence type="ECO:0000256" key="8">
    <source>
        <dbReference type="ARBA" id="ARBA00022777"/>
    </source>
</evidence>
<dbReference type="Gene3D" id="1.10.287.130">
    <property type="match status" value="1"/>
</dbReference>
<dbReference type="InterPro" id="IPR035965">
    <property type="entry name" value="PAS-like_dom_sf"/>
</dbReference>
<dbReference type="CDD" id="cd00130">
    <property type="entry name" value="PAS"/>
    <property type="match status" value="1"/>
</dbReference>
<evidence type="ECO:0000256" key="12">
    <source>
        <dbReference type="ARBA" id="ARBA00023136"/>
    </source>
</evidence>
<keyword evidence="7" id="KW-0547">Nucleotide-binding</keyword>
<dbReference type="PANTHER" id="PTHR42878">
    <property type="entry name" value="TWO-COMPONENT HISTIDINE KINASE"/>
    <property type="match status" value="1"/>
</dbReference>
<keyword evidence="8" id="KW-0418">Kinase</keyword>
<dbReference type="Gene3D" id="3.30.450.20">
    <property type="entry name" value="PAS domain"/>
    <property type="match status" value="1"/>
</dbReference>
<name>A0A425Y7A3_9BACT</name>
<dbReference type="CDD" id="cd00075">
    <property type="entry name" value="HATPase"/>
    <property type="match status" value="1"/>
</dbReference>
<dbReference type="InterPro" id="IPR036097">
    <property type="entry name" value="HisK_dim/P_sf"/>
</dbReference>
<dbReference type="PANTHER" id="PTHR42878:SF7">
    <property type="entry name" value="SENSOR HISTIDINE KINASE GLRK"/>
    <property type="match status" value="1"/>
</dbReference>
<dbReference type="GO" id="GO:0000155">
    <property type="term" value="F:phosphorelay sensor kinase activity"/>
    <property type="evidence" value="ECO:0007669"/>
    <property type="project" value="InterPro"/>
</dbReference>
<dbReference type="Pfam" id="PF02518">
    <property type="entry name" value="HATPase_c"/>
    <property type="match status" value="1"/>
</dbReference>
<keyword evidence="10" id="KW-1133">Transmembrane helix</keyword>
<reference evidence="16 17" key="1">
    <citation type="submission" date="2018-07" db="EMBL/GenBank/DDBJ databases">
        <title>Draft genome sequence of Ancylomarina sp. M1P.</title>
        <authorList>
            <person name="Yadav S."/>
            <person name="Villanueva L."/>
            <person name="Damste J.S.S."/>
        </authorList>
    </citation>
    <scope>NUCLEOTIDE SEQUENCE [LARGE SCALE GENOMIC DNA]</scope>
    <source>
        <strain evidence="16 17">M1P</strain>
    </source>
</reference>
<dbReference type="InterPro" id="IPR003594">
    <property type="entry name" value="HATPase_dom"/>
</dbReference>
<gene>
    <name evidence="16" type="ORF">DWB61_03775</name>
</gene>
<keyword evidence="4" id="KW-0597">Phosphoprotein</keyword>
<dbReference type="Pfam" id="PF08448">
    <property type="entry name" value="PAS_4"/>
    <property type="match status" value="1"/>
</dbReference>
<keyword evidence="9" id="KW-0067">ATP-binding</keyword>
<dbReference type="Gene3D" id="3.30.565.10">
    <property type="entry name" value="Histidine kinase-like ATPase, C-terminal domain"/>
    <property type="match status" value="1"/>
</dbReference>
<feature type="domain" description="Histidine kinase" evidence="13">
    <location>
        <begin position="186"/>
        <end position="404"/>
    </location>
</feature>
<comment type="caution">
    <text evidence="16">The sequence shown here is derived from an EMBL/GenBank/DDBJ whole genome shotgun (WGS) entry which is preliminary data.</text>
</comment>
<organism evidence="16 17">
    <name type="scientific">Ancylomarina euxinus</name>
    <dbReference type="NCBI Taxonomy" id="2283627"/>
    <lineage>
        <taxon>Bacteria</taxon>
        <taxon>Pseudomonadati</taxon>
        <taxon>Bacteroidota</taxon>
        <taxon>Bacteroidia</taxon>
        <taxon>Marinilabiliales</taxon>
        <taxon>Marinifilaceae</taxon>
        <taxon>Ancylomarina</taxon>
    </lineage>
</organism>
<dbReference type="InterPro" id="IPR036890">
    <property type="entry name" value="HATPase_C_sf"/>
</dbReference>
<feature type="domain" description="PAS" evidence="14">
    <location>
        <begin position="44"/>
        <end position="114"/>
    </location>
</feature>
<evidence type="ECO:0000313" key="17">
    <source>
        <dbReference type="Proteomes" id="UP000285794"/>
    </source>
</evidence>
<dbReference type="AlphaFoldDB" id="A0A425Y7A3"/>
<evidence type="ECO:0000259" key="15">
    <source>
        <dbReference type="PROSITE" id="PS50113"/>
    </source>
</evidence>
<dbReference type="PROSITE" id="PS50112">
    <property type="entry name" value="PAS"/>
    <property type="match status" value="1"/>
</dbReference>
<dbReference type="GO" id="GO:0007234">
    <property type="term" value="P:osmosensory signaling via phosphorelay pathway"/>
    <property type="evidence" value="ECO:0007669"/>
    <property type="project" value="TreeGrafter"/>
</dbReference>
<dbReference type="SMART" id="SM00388">
    <property type="entry name" value="HisKA"/>
    <property type="match status" value="1"/>
</dbReference>
<evidence type="ECO:0000259" key="13">
    <source>
        <dbReference type="PROSITE" id="PS50109"/>
    </source>
</evidence>
<dbReference type="Proteomes" id="UP000285794">
    <property type="component" value="Unassembled WGS sequence"/>
</dbReference>
<dbReference type="PROSITE" id="PS50113">
    <property type="entry name" value="PAC"/>
    <property type="match status" value="1"/>
</dbReference>
<feature type="domain" description="PAC" evidence="15">
    <location>
        <begin position="116"/>
        <end position="168"/>
    </location>
</feature>
<evidence type="ECO:0000256" key="1">
    <source>
        <dbReference type="ARBA" id="ARBA00000085"/>
    </source>
</evidence>
<dbReference type="NCBIfam" id="TIGR00229">
    <property type="entry name" value="sensory_box"/>
    <property type="match status" value="1"/>
</dbReference>
<dbReference type="EMBL" id="QQWG01000002">
    <property type="protein sequence ID" value="RRG24245.1"/>
    <property type="molecule type" value="Genomic_DNA"/>
</dbReference>
<keyword evidence="5" id="KW-0808">Transferase</keyword>
<comment type="catalytic activity">
    <reaction evidence="1">
        <text>ATP + protein L-histidine = ADP + protein N-phospho-L-histidine.</text>
        <dbReference type="EC" id="2.7.13.3"/>
    </reaction>
</comment>
<dbReference type="SUPFAM" id="SSF55874">
    <property type="entry name" value="ATPase domain of HSP90 chaperone/DNA topoisomerase II/histidine kinase"/>
    <property type="match status" value="1"/>
</dbReference>
<keyword evidence="17" id="KW-1185">Reference proteome</keyword>
<dbReference type="GO" id="GO:0016020">
    <property type="term" value="C:membrane"/>
    <property type="evidence" value="ECO:0007669"/>
    <property type="project" value="UniProtKB-SubCell"/>
</dbReference>
<evidence type="ECO:0000256" key="3">
    <source>
        <dbReference type="ARBA" id="ARBA00012438"/>
    </source>
</evidence>
<dbReference type="RefSeq" id="WP_125029555.1">
    <property type="nucleotide sequence ID" value="NZ_JAPXVP010000002.1"/>
</dbReference>
<sequence length="413" mass="47244">MEDIDKLKNRKISLERENEELNNSFPLILAKEKSDFYYLEDLKENVSIHDIISSIDDLIFILDMDGNYIEYFKSENSDLLLNPEDFLGKNYRDIMPEFIVELVDKAYEHILKGNKTYCQDYKIDVQGKIEWYNSRNTPLKNKKGEIIGIVSLCRNITNRIELQNNLKNREKLLIESNVSKNKLFSIIGHDLRGPIGSLKQLIEMMLTDCDLTDTNTIKEILQLLQKSASSTYDLVENLLAWANLQRDGILFLPTNVNLYEIIEACKLLILDLAQSKDISIHNQTSPSQFVYADRNMLMAILRNLITNAIKFSQPKTSIYLSTIDTEMGVVISVKDEGVGMNSENLDRLFKTTEYLSTFGTLGEKGTGLGLLLCKELVEKHGSKIRVKSDVGKGSVFSFFIPYNEKKMITSDLE</sequence>
<dbReference type="OrthoDB" id="9781208at2"/>
<dbReference type="InterPro" id="IPR000014">
    <property type="entry name" value="PAS"/>
</dbReference>
<evidence type="ECO:0000256" key="5">
    <source>
        <dbReference type="ARBA" id="ARBA00022679"/>
    </source>
</evidence>
<evidence type="ECO:0000313" key="16">
    <source>
        <dbReference type="EMBL" id="RRG24245.1"/>
    </source>
</evidence>
<dbReference type="GO" id="GO:0030295">
    <property type="term" value="F:protein kinase activator activity"/>
    <property type="evidence" value="ECO:0007669"/>
    <property type="project" value="TreeGrafter"/>
</dbReference>
<dbReference type="PROSITE" id="PS50109">
    <property type="entry name" value="HIS_KIN"/>
    <property type="match status" value="1"/>
</dbReference>
<dbReference type="InterPro" id="IPR013656">
    <property type="entry name" value="PAS_4"/>
</dbReference>
<evidence type="ECO:0000256" key="6">
    <source>
        <dbReference type="ARBA" id="ARBA00022692"/>
    </source>
</evidence>
<keyword evidence="11" id="KW-0902">Two-component regulatory system</keyword>
<dbReference type="InterPro" id="IPR004358">
    <property type="entry name" value="Sig_transdc_His_kin-like_C"/>
</dbReference>
<comment type="subcellular location">
    <subcellularLocation>
        <location evidence="2">Membrane</location>
        <topology evidence="2">Multi-pass membrane protein</topology>
    </subcellularLocation>
</comment>
<proteinExistence type="predicted"/>
<dbReference type="SUPFAM" id="SSF47384">
    <property type="entry name" value="Homodimeric domain of signal transducing histidine kinase"/>
    <property type="match status" value="1"/>
</dbReference>
<evidence type="ECO:0000256" key="11">
    <source>
        <dbReference type="ARBA" id="ARBA00023012"/>
    </source>
</evidence>
<accession>A0A425Y7A3</accession>
<dbReference type="SMART" id="SM00387">
    <property type="entry name" value="HATPase_c"/>
    <property type="match status" value="1"/>
</dbReference>
<evidence type="ECO:0000259" key="14">
    <source>
        <dbReference type="PROSITE" id="PS50112"/>
    </source>
</evidence>
<evidence type="ECO:0000256" key="10">
    <source>
        <dbReference type="ARBA" id="ARBA00022989"/>
    </source>
</evidence>
<dbReference type="InterPro" id="IPR005467">
    <property type="entry name" value="His_kinase_dom"/>
</dbReference>
<evidence type="ECO:0000256" key="2">
    <source>
        <dbReference type="ARBA" id="ARBA00004141"/>
    </source>
</evidence>
<evidence type="ECO:0000256" key="9">
    <source>
        <dbReference type="ARBA" id="ARBA00022840"/>
    </source>
</evidence>
<dbReference type="CDD" id="cd00082">
    <property type="entry name" value="HisKA"/>
    <property type="match status" value="1"/>
</dbReference>
<evidence type="ECO:0000256" key="7">
    <source>
        <dbReference type="ARBA" id="ARBA00022741"/>
    </source>
</evidence>
<dbReference type="InterPro" id="IPR050351">
    <property type="entry name" value="BphY/WalK/GraS-like"/>
</dbReference>
<keyword evidence="12" id="KW-0472">Membrane</keyword>